<protein>
    <submittedName>
        <fullName evidence="1">Uncharacterized protein</fullName>
    </submittedName>
</protein>
<organism evidence="1">
    <name type="scientific">Austropuccinia psidii</name>
    <dbReference type="NCBI Taxonomy" id="181123"/>
    <lineage>
        <taxon>Eukaryota</taxon>
        <taxon>Fungi</taxon>
        <taxon>Dikarya</taxon>
        <taxon>Basidiomycota</taxon>
        <taxon>Pucciniomycotina</taxon>
        <taxon>Pucciniomycetes</taxon>
        <taxon>Pucciniales</taxon>
        <taxon>Sphaerophragmiaceae</taxon>
        <taxon>Austropuccinia</taxon>
    </lineage>
</organism>
<proteinExistence type="predicted"/>
<gene>
    <name evidence="1" type="primary">orf132</name>
</gene>
<accession>A0A513X040</accession>
<reference evidence="1" key="1">
    <citation type="journal article" date="2019" name="Fungal Genet. Biol.">
        <title>The unrevealing high variability on non conserved core of Austropuccinia psidii and other rust mitochondrial genomes.</title>
        <authorList>
            <person name="de Almeida J.R."/>
            <person name="Riano Pachon D.M."/>
            <person name="Franceschine L.M."/>
            <person name="Batista dos Santos I."/>
            <person name="da Silva Lopes M."/>
            <person name="Avelino de Andrade P."/>
            <person name="de Barros Monteiro-Vitorello C."/>
            <person name="Labate C.A."/>
            <person name="Quecine M.C."/>
        </authorList>
    </citation>
    <scope>NUCLEOTIDE SEQUENCE</scope>
    <source>
        <strain evidence="1">MF-1</strain>
    </source>
</reference>
<dbReference type="RefSeq" id="YP_009681254.1">
    <property type="nucleotide sequence ID" value="NC_044121.1"/>
</dbReference>
<name>A0A513X040_9BASI</name>
<dbReference type="AlphaFoldDB" id="A0A513X040"/>
<sequence>MDVSSHTSWLSLETIRPYYYSNSHPWVGYVIRNLNLHFGLFPSRHTTLSSYVWNYHLKQYFSELNSHRYTSLCPIILLEHRSFITYPALPFYTWCIVSTRLSLPKNYPVWIFTVLVLFLISPAPPLPDAWRC</sequence>
<dbReference type="GeneID" id="41039230"/>
<keyword evidence="1" id="KW-0496">Mitochondrion</keyword>
<evidence type="ECO:0000313" key="1">
    <source>
        <dbReference type="EMBL" id="QDH07303.1"/>
    </source>
</evidence>
<dbReference type="EMBL" id="MN018834">
    <property type="protein sequence ID" value="QDH07303.1"/>
    <property type="molecule type" value="Genomic_DNA"/>
</dbReference>
<geneLocation type="mitochondrion" evidence="1"/>